<accession>A0A428MEM7</accession>
<evidence type="ECO:0000256" key="1">
    <source>
        <dbReference type="ARBA" id="ARBA00022596"/>
    </source>
</evidence>
<evidence type="ECO:0000313" key="5">
    <source>
        <dbReference type="Proteomes" id="UP000269669"/>
    </source>
</evidence>
<dbReference type="GO" id="GO:0016829">
    <property type="term" value="F:lyase activity"/>
    <property type="evidence" value="ECO:0007669"/>
    <property type="project" value="UniProtKB-UniRule"/>
</dbReference>
<keyword evidence="5" id="KW-1185">Reference proteome</keyword>
<reference evidence="4 5" key="1">
    <citation type="submission" date="2018-12" db="EMBL/GenBank/DDBJ databases">
        <title>Sequencing of bacterial isolates from soil warming experiment in Harvard Forest, Massachusetts, USA.</title>
        <authorList>
            <person name="Deangelis K."/>
        </authorList>
    </citation>
    <scope>NUCLEOTIDE SEQUENCE [LARGE SCALE GENOMIC DNA]</scope>
    <source>
        <strain evidence="4 5">EB153</strain>
    </source>
</reference>
<dbReference type="Gene3D" id="3.30.70.1380">
    <property type="entry name" value="Transcriptional regulatory protein pf0864 domain like"/>
    <property type="match status" value="1"/>
</dbReference>
<protein>
    <recommendedName>
        <fullName evidence="2">Putative nickel insertion protein</fullName>
    </recommendedName>
</protein>
<name>A0A428MEM7_9BACT</name>
<dbReference type="Gene3D" id="3.10.20.300">
    <property type="entry name" value="mk0293 like domain"/>
    <property type="match status" value="1"/>
</dbReference>
<dbReference type="AlphaFoldDB" id="A0A428MEM7"/>
<evidence type="ECO:0000256" key="2">
    <source>
        <dbReference type="HAMAP-Rule" id="MF_01074"/>
    </source>
</evidence>
<keyword evidence="2" id="KW-0456">Lyase</keyword>
<gene>
    <name evidence="4" type="ORF">EDE15_0788</name>
</gene>
<dbReference type="Proteomes" id="UP000269669">
    <property type="component" value="Unassembled WGS sequence"/>
</dbReference>
<feature type="compositionally biased region" description="Basic and acidic residues" evidence="3">
    <location>
        <begin position="116"/>
        <end position="134"/>
    </location>
</feature>
<comment type="caution">
    <text evidence="4">The sequence shown here is derived from an EMBL/GenBank/DDBJ whole genome shotgun (WGS) entry which is preliminary data.</text>
</comment>
<dbReference type="NCBIfam" id="TIGR00299">
    <property type="entry name" value="nickel pincer cofactor biosynthesis protein LarC"/>
    <property type="match status" value="1"/>
</dbReference>
<feature type="compositionally biased region" description="Basic residues" evidence="3">
    <location>
        <begin position="100"/>
        <end position="113"/>
    </location>
</feature>
<dbReference type="RefSeq" id="WP_125484061.1">
    <property type="nucleotide sequence ID" value="NZ_RSDW01000001.1"/>
</dbReference>
<feature type="compositionally biased region" description="Basic and acidic residues" evidence="3">
    <location>
        <begin position="80"/>
        <end position="99"/>
    </location>
</feature>
<dbReference type="HAMAP" id="MF_01074">
    <property type="entry name" value="LarC"/>
    <property type="match status" value="1"/>
</dbReference>
<sequence>MRIAYLDCFAGISGDMFLGALIDAGLDPQILHDATAALTLGASLKIEKVDRSGISSTKVHVLENGKLAEDPHTHHPTHTHPQDHFPGKIQDQRPAEDHAHHHHPKTQHLHKTGQPHTHEEEHHHDHPHTHEHTHGRSLTNIRALIQSANLAPEVKQTAIKTFELLGTSEAKIHNINIEKIHFHEVGAVDAIVDIVCAAAGVQALNIDKWHASPLNVGGGMIGCAHGRFPVPAPATADLLRGLPTYSAHIEKELVTPTGAALIRTLAPTFGPQPAMRVQQIGYGAGTRNPKDFPNVLRLSIGEAAEAPTTTHSHPKEVSSRPEAHFAAAVEGPVSPLQDANATTVTILETAIDDLSPQILAHVTESALQQGAFDVMCTAVQMKKGRLGTLITILTDDAHASTLERLLLRETSTLGVRIHQERRSCLDRTHTTVTTPYGEIRIKIGSRNNEVLNAAPEFEDCRTAAAKHNVPVKQVIQSATAAYLQAKQ</sequence>
<dbReference type="GO" id="GO:0016151">
    <property type="term" value="F:nickel cation binding"/>
    <property type="evidence" value="ECO:0007669"/>
    <property type="project" value="UniProtKB-UniRule"/>
</dbReference>
<dbReference type="Pfam" id="PF01969">
    <property type="entry name" value="Ni_insertion"/>
    <property type="match status" value="1"/>
</dbReference>
<proteinExistence type="inferred from homology"/>
<keyword evidence="1 2" id="KW-0533">Nickel</keyword>
<organism evidence="4 5">
    <name type="scientific">Edaphobacter aggregans</name>
    <dbReference type="NCBI Taxonomy" id="570835"/>
    <lineage>
        <taxon>Bacteria</taxon>
        <taxon>Pseudomonadati</taxon>
        <taxon>Acidobacteriota</taxon>
        <taxon>Terriglobia</taxon>
        <taxon>Terriglobales</taxon>
        <taxon>Acidobacteriaceae</taxon>
        <taxon>Edaphobacter</taxon>
    </lineage>
</organism>
<comment type="similarity">
    <text evidence="2">Belongs to the LarC family.</text>
</comment>
<dbReference type="EMBL" id="RSDW01000001">
    <property type="protein sequence ID" value="RSL15304.1"/>
    <property type="molecule type" value="Genomic_DNA"/>
</dbReference>
<dbReference type="PANTHER" id="PTHR36566:SF1">
    <property type="entry name" value="PYRIDINIUM-3,5-BISTHIOCARBOXYLIC ACID MONONUCLEOTIDE NICKEL INSERTION PROTEIN"/>
    <property type="match status" value="1"/>
</dbReference>
<evidence type="ECO:0000256" key="3">
    <source>
        <dbReference type="SAM" id="MobiDB-lite"/>
    </source>
</evidence>
<feature type="region of interest" description="Disordered" evidence="3">
    <location>
        <begin position="68"/>
        <end position="136"/>
    </location>
</feature>
<evidence type="ECO:0000313" key="4">
    <source>
        <dbReference type="EMBL" id="RSL15304.1"/>
    </source>
</evidence>
<dbReference type="PANTHER" id="PTHR36566">
    <property type="entry name" value="NICKEL INSERTION PROTEIN-RELATED"/>
    <property type="match status" value="1"/>
</dbReference>
<dbReference type="InterPro" id="IPR002822">
    <property type="entry name" value="Ni_insertion"/>
</dbReference>
<dbReference type="OrthoDB" id="9765625at2"/>